<dbReference type="InterPro" id="IPR001279">
    <property type="entry name" value="Metallo-B-lactamas"/>
</dbReference>
<evidence type="ECO:0000256" key="1">
    <source>
        <dbReference type="ARBA" id="ARBA00001947"/>
    </source>
</evidence>
<evidence type="ECO:0000259" key="5">
    <source>
        <dbReference type="SMART" id="SM00849"/>
    </source>
</evidence>
<dbReference type="EMBL" id="MJUW02000040">
    <property type="protein sequence ID" value="OQD46355.1"/>
    <property type="molecule type" value="Genomic_DNA"/>
</dbReference>
<dbReference type="InterPro" id="IPR051453">
    <property type="entry name" value="MBL_Glyoxalase_II"/>
</dbReference>
<sequence>MLGIFRKPNGYEIPFHKFALIPTMHVIHALSKEHRMMINGLILKRFTVGSFPVNGYLVADPVTRVGAFIDPGGFSKEIDAFVKEQKILLQYLFVTHGHWDHTEGFAEFTSRYQVQSYAGEGEIHAVSHSLRGGEVIEAGHLRFHALPTPGRTPCGISYSVPGCVFTGDALFCGTAGSAGSLKEAKRQIDHIRRHIFSLPDETMVFPAHGPMTTVGIEKYANPFFR</sequence>
<dbReference type="AlphaFoldDB" id="A0A1V6M1V9"/>
<dbReference type="SUPFAM" id="SSF56281">
    <property type="entry name" value="Metallo-hydrolase/oxidoreductase"/>
    <property type="match status" value="1"/>
</dbReference>
<dbReference type="Proteomes" id="UP000242219">
    <property type="component" value="Unassembled WGS sequence"/>
</dbReference>
<keyword evidence="7" id="KW-1185">Reference proteome</keyword>
<evidence type="ECO:0000256" key="4">
    <source>
        <dbReference type="ARBA" id="ARBA00022833"/>
    </source>
</evidence>
<gene>
    <name evidence="6" type="ORF">BIY37_03565</name>
</gene>
<comment type="caution">
    <text evidence="6">The sequence shown here is derived from an EMBL/GenBank/DDBJ whole genome shotgun (WGS) entry which is preliminary data.</text>
</comment>
<feature type="domain" description="Metallo-beta-lactamase" evidence="5">
    <location>
        <begin position="52"/>
        <end position="208"/>
    </location>
</feature>
<keyword evidence="2" id="KW-0479">Metal-binding</keyword>
<proteinExistence type="predicted"/>
<dbReference type="SMART" id="SM00849">
    <property type="entry name" value="Lactamase_B"/>
    <property type="match status" value="1"/>
</dbReference>
<dbReference type="PANTHER" id="PTHR46233">
    <property type="entry name" value="HYDROXYACYLGLUTATHIONE HYDROLASE GLOC"/>
    <property type="match status" value="1"/>
</dbReference>
<accession>A0A1V6M1V9</accession>
<dbReference type="PANTHER" id="PTHR46233:SF3">
    <property type="entry name" value="HYDROXYACYLGLUTATHIONE HYDROLASE GLOC"/>
    <property type="match status" value="1"/>
</dbReference>
<organism evidence="6 7">
    <name type="scientific">Candidatus Brocadia sapporoensis</name>
    <dbReference type="NCBI Taxonomy" id="392547"/>
    <lineage>
        <taxon>Bacteria</taxon>
        <taxon>Pseudomonadati</taxon>
        <taxon>Planctomycetota</taxon>
        <taxon>Candidatus Brocadiia</taxon>
        <taxon>Candidatus Brocadiales</taxon>
        <taxon>Candidatus Brocadiaceae</taxon>
        <taxon>Candidatus Brocadia</taxon>
    </lineage>
</organism>
<evidence type="ECO:0000256" key="3">
    <source>
        <dbReference type="ARBA" id="ARBA00022801"/>
    </source>
</evidence>
<name>A0A1V6M1V9_9BACT</name>
<reference evidence="6 7" key="1">
    <citation type="journal article" date="2016" name="Genome Announc.">
        <title>Draft Genome Sequence of the Anaerobic Ammonium-Oxidizing Bacterium 'Candidatus Brocadia sp. 40'.</title>
        <authorList>
            <person name="Ali M."/>
            <person name="Haroon M.F."/>
            <person name="Narita Y."/>
            <person name="Zhang L."/>
            <person name="Rangel Shaw D."/>
            <person name="Okabe S."/>
            <person name="Saikaly P.E."/>
        </authorList>
    </citation>
    <scope>NUCLEOTIDE SEQUENCE [LARGE SCALE GENOMIC DNA]</scope>
    <source>
        <strain evidence="6 7">40</strain>
    </source>
</reference>
<keyword evidence="4" id="KW-0862">Zinc</keyword>
<dbReference type="GO" id="GO:0016787">
    <property type="term" value="F:hydrolase activity"/>
    <property type="evidence" value="ECO:0007669"/>
    <property type="project" value="UniProtKB-KW"/>
</dbReference>
<dbReference type="InterPro" id="IPR036866">
    <property type="entry name" value="RibonucZ/Hydroxyglut_hydro"/>
</dbReference>
<keyword evidence="3" id="KW-0378">Hydrolase</keyword>
<evidence type="ECO:0000313" key="6">
    <source>
        <dbReference type="EMBL" id="OQD46355.1"/>
    </source>
</evidence>
<dbReference type="GO" id="GO:0046872">
    <property type="term" value="F:metal ion binding"/>
    <property type="evidence" value="ECO:0007669"/>
    <property type="project" value="UniProtKB-KW"/>
</dbReference>
<dbReference type="Pfam" id="PF00753">
    <property type="entry name" value="Lactamase_B"/>
    <property type="match status" value="1"/>
</dbReference>
<dbReference type="Gene3D" id="3.60.15.10">
    <property type="entry name" value="Ribonuclease Z/Hydroxyacylglutathione hydrolase-like"/>
    <property type="match status" value="1"/>
</dbReference>
<protein>
    <recommendedName>
        <fullName evidence="5">Metallo-beta-lactamase domain-containing protein</fullName>
    </recommendedName>
</protein>
<evidence type="ECO:0000256" key="2">
    <source>
        <dbReference type="ARBA" id="ARBA00022723"/>
    </source>
</evidence>
<comment type="cofactor">
    <cofactor evidence="1">
        <name>Zn(2+)</name>
        <dbReference type="ChEBI" id="CHEBI:29105"/>
    </cofactor>
</comment>
<evidence type="ECO:0000313" key="7">
    <source>
        <dbReference type="Proteomes" id="UP000242219"/>
    </source>
</evidence>